<proteinExistence type="predicted"/>
<keyword evidence="2" id="KW-0812">Transmembrane</keyword>
<dbReference type="InterPro" id="IPR011692">
    <property type="entry name" value="Stress_up-reg_Nod19"/>
</dbReference>
<keyword evidence="2" id="KW-1133">Transmembrane helix</keyword>
<name>A0AAE0TQ92_9PEZI</name>
<protein>
    <submittedName>
        <fullName evidence="3">Uncharacterized protein</fullName>
    </submittedName>
</protein>
<evidence type="ECO:0000256" key="1">
    <source>
        <dbReference type="SAM" id="MobiDB-lite"/>
    </source>
</evidence>
<organism evidence="3 4">
    <name type="scientific">Recurvomyces mirabilis</name>
    <dbReference type="NCBI Taxonomy" id="574656"/>
    <lineage>
        <taxon>Eukaryota</taxon>
        <taxon>Fungi</taxon>
        <taxon>Dikarya</taxon>
        <taxon>Ascomycota</taxon>
        <taxon>Pezizomycotina</taxon>
        <taxon>Dothideomycetes</taxon>
        <taxon>Dothideomycetidae</taxon>
        <taxon>Mycosphaerellales</taxon>
        <taxon>Teratosphaeriaceae</taxon>
        <taxon>Recurvomyces</taxon>
    </lineage>
</organism>
<keyword evidence="4" id="KW-1185">Reference proteome</keyword>
<evidence type="ECO:0000256" key="2">
    <source>
        <dbReference type="SAM" id="Phobius"/>
    </source>
</evidence>
<evidence type="ECO:0000313" key="4">
    <source>
        <dbReference type="Proteomes" id="UP001274830"/>
    </source>
</evidence>
<sequence>MVLALASGDHSRLTIATARTTTLESSRYAAFDTIREKVSYDSQLVPPRQEDNGMKHSQTAIPLPCSQCLITSMEAALEYSNGTRADANTGMWLHHVVFINRARNDSVCSDNMPQRFFASGNERTRVDLTDQGTHKIGYPILANDAFIMSSELMNMLGNPQEVVLSMIWEYVPSIPDDFKQAVPYWLDVGGCGDSNVPAQANKKFHYKSPAVTADFDGDIAFVAGHLHDGGTEVNLLKNGLKACTSYATYGKSNDAADGTSHITSMQHCVNVGKVQKGQRWSIKALYDTARHAPMKSNDGSLEPVMGIALAYITPSDPNNAPHLGRTSIIFAAILSVMSVGLLGLYFARTRPMDGWWARIRKGRYQRVQLSGNEDDEADENLLPYDNDDPRQ</sequence>
<comment type="caution">
    <text evidence="3">The sequence shown here is derived from an EMBL/GenBank/DDBJ whole genome shotgun (WGS) entry which is preliminary data.</text>
</comment>
<dbReference type="Pfam" id="PF07712">
    <property type="entry name" value="SURNod19"/>
    <property type="match status" value="1"/>
</dbReference>
<dbReference type="Proteomes" id="UP001274830">
    <property type="component" value="Unassembled WGS sequence"/>
</dbReference>
<accession>A0AAE0TQ92</accession>
<dbReference type="EMBL" id="JAUTXT010000045">
    <property type="protein sequence ID" value="KAK3671226.1"/>
    <property type="molecule type" value="Genomic_DNA"/>
</dbReference>
<reference evidence="3" key="1">
    <citation type="submission" date="2023-07" db="EMBL/GenBank/DDBJ databases">
        <title>Black Yeasts Isolated from many extreme environments.</title>
        <authorList>
            <person name="Coleine C."/>
            <person name="Stajich J.E."/>
            <person name="Selbmann L."/>
        </authorList>
    </citation>
    <scope>NUCLEOTIDE SEQUENCE</scope>
    <source>
        <strain evidence="3">CCFEE 5485</strain>
    </source>
</reference>
<dbReference type="AlphaFoldDB" id="A0AAE0TQ92"/>
<keyword evidence="2" id="KW-0472">Membrane</keyword>
<feature type="region of interest" description="Disordered" evidence="1">
    <location>
        <begin position="370"/>
        <end position="391"/>
    </location>
</feature>
<feature type="transmembrane region" description="Helical" evidence="2">
    <location>
        <begin position="328"/>
        <end position="347"/>
    </location>
</feature>
<gene>
    <name evidence="3" type="ORF">LTR78_008861</name>
</gene>
<evidence type="ECO:0000313" key="3">
    <source>
        <dbReference type="EMBL" id="KAK3671226.1"/>
    </source>
</evidence>